<sequence>MRRQLASLLAETSLTVTEAQQDQLIGLLALLYKWNHAYNLTSVRDPEGMLVRHILDSIVVGPYLHGEHIIDVGTGPGLPGLPLAICYPEKHFVLLDSLTKRITFIRQVVHTLGLKNVTPVLARVQDYQATEHTPVGFDSVISRAFASLADMLAWCHHLPSTEGRFLALKGAPTEDELATVAAPYRIEAIHPLQVPMLDAARHVIDIRQERAPS</sequence>
<dbReference type="PANTHER" id="PTHR31760:SF0">
    <property type="entry name" value="S-ADENOSYL-L-METHIONINE-DEPENDENT METHYLTRANSFERASES SUPERFAMILY PROTEIN"/>
    <property type="match status" value="1"/>
</dbReference>
<feature type="binding site" evidence="6">
    <location>
        <position position="78"/>
    </location>
    <ligand>
        <name>S-adenosyl-L-methionine</name>
        <dbReference type="ChEBI" id="CHEBI:59789"/>
    </ligand>
</feature>
<dbReference type="Pfam" id="PF02527">
    <property type="entry name" value="GidB"/>
    <property type="match status" value="1"/>
</dbReference>
<feature type="binding site" evidence="6">
    <location>
        <begin position="124"/>
        <end position="125"/>
    </location>
    <ligand>
        <name>S-adenosyl-L-methionine</name>
        <dbReference type="ChEBI" id="CHEBI:59789"/>
    </ligand>
</feature>
<dbReference type="Proteomes" id="UP000288405">
    <property type="component" value="Unassembled WGS sequence"/>
</dbReference>
<reference evidence="7 8" key="1">
    <citation type="journal article" date="2011" name="Front. Microbiol.">
        <title>Genomic signatures of strain selection and enhancement in Bacillus atrophaeus var. globigii, a historical biowarfare simulant.</title>
        <authorList>
            <person name="Gibbons H.S."/>
            <person name="Broomall S.M."/>
            <person name="McNew L.A."/>
            <person name="Daligault H."/>
            <person name="Chapman C."/>
            <person name="Bruce D."/>
            <person name="Karavis M."/>
            <person name="Krepps M."/>
            <person name="McGregor P.A."/>
            <person name="Hong C."/>
            <person name="Park K.H."/>
            <person name="Akmal A."/>
            <person name="Feldman A."/>
            <person name="Lin J.S."/>
            <person name="Chang W.E."/>
            <person name="Higgs B.W."/>
            <person name="Demirev P."/>
            <person name="Lindquist J."/>
            <person name="Liem A."/>
            <person name="Fochler E."/>
            <person name="Read T.D."/>
            <person name="Tapia R."/>
            <person name="Johnson S."/>
            <person name="Bishop-Lilly K.A."/>
            <person name="Detter C."/>
            <person name="Han C."/>
            <person name="Sozhamannan S."/>
            <person name="Rosenzweig C.N."/>
            <person name="Skowronski E.W."/>
        </authorList>
    </citation>
    <scope>NUCLEOTIDE SEQUENCE [LARGE SCALE GENOMIC DNA]</scope>
    <source>
        <strain evidence="7 8">GYP-17</strain>
    </source>
</reference>
<organism evidence="7 8">
    <name type="scientific">Aliidiomarina sanyensis</name>
    <dbReference type="NCBI Taxonomy" id="1249555"/>
    <lineage>
        <taxon>Bacteria</taxon>
        <taxon>Pseudomonadati</taxon>
        <taxon>Pseudomonadota</taxon>
        <taxon>Gammaproteobacteria</taxon>
        <taxon>Alteromonadales</taxon>
        <taxon>Idiomarinaceae</taxon>
        <taxon>Aliidiomarina</taxon>
    </lineage>
</organism>
<dbReference type="SUPFAM" id="SSF53335">
    <property type="entry name" value="S-adenosyl-L-methionine-dependent methyltransferases"/>
    <property type="match status" value="1"/>
</dbReference>
<evidence type="ECO:0000256" key="1">
    <source>
        <dbReference type="ARBA" id="ARBA00022490"/>
    </source>
</evidence>
<comment type="function">
    <text evidence="6">Specifically methylates the N7 position of guanine in position 527 of 16S rRNA.</text>
</comment>
<feature type="binding site" evidence="6">
    <location>
        <position position="73"/>
    </location>
    <ligand>
        <name>S-adenosyl-L-methionine</name>
        <dbReference type="ChEBI" id="CHEBI:59789"/>
    </ligand>
</feature>
<comment type="caution">
    <text evidence="7">The sequence shown here is derived from an EMBL/GenBank/DDBJ whole genome shotgun (WGS) entry which is preliminary data.</text>
</comment>
<keyword evidence="4 6" id="KW-0808">Transferase</keyword>
<dbReference type="NCBIfam" id="TIGR00138">
    <property type="entry name" value="rsmG_gidB"/>
    <property type="match status" value="1"/>
</dbReference>
<evidence type="ECO:0000256" key="2">
    <source>
        <dbReference type="ARBA" id="ARBA00022552"/>
    </source>
</evidence>
<evidence type="ECO:0000256" key="3">
    <source>
        <dbReference type="ARBA" id="ARBA00022603"/>
    </source>
</evidence>
<keyword evidence="3 6" id="KW-0489">Methyltransferase</keyword>
<dbReference type="EMBL" id="PIPM01000015">
    <property type="protein sequence ID" value="RUO28763.1"/>
    <property type="molecule type" value="Genomic_DNA"/>
</dbReference>
<evidence type="ECO:0000313" key="8">
    <source>
        <dbReference type="Proteomes" id="UP000288405"/>
    </source>
</evidence>
<dbReference type="Gene3D" id="3.40.50.150">
    <property type="entry name" value="Vaccinia Virus protein VP39"/>
    <property type="match status" value="1"/>
</dbReference>
<accession>A0A432WBJ3</accession>
<dbReference type="GO" id="GO:0070043">
    <property type="term" value="F:rRNA (guanine-N7-)-methyltransferase activity"/>
    <property type="evidence" value="ECO:0007669"/>
    <property type="project" value="UniProtKB-UniRule"/>
</dbReference>
<dbReference type="InterPro" id="IPR003682">
    <property type="entry name" value="rRNA_ssu_MeTfrase_G"/>
</dbReference>
<dbReference type="EC" id="2.1.1.170" evidence="6"/>
<gene>
    <name evidence="6" type="primary">rsmG</name>
    <name evidence="7" type="ORF">CWE11_10565</name>
</gene>
<evidence type="ECO:0000256" key="5">
    <source>
        <dbReference type="ARBA" id="ARBA00022691"/>
    </source>
</evidence>
<keyword evidence="2 6" id="KW-0698">rRNA processing</keyword>
<comment type="catalytic activity">
    <reaction evidence="6">
        <text>guanosine(527) in 16S rRNA + S-adenosyl-L-methionine = N(7)-methylguanosine(527) in 16S rRNA + S-adenosyl-L-homocysteine</text>
        <dbReference type="Rhea" id="RHEA:42732"/>
        <dbReference type="Rhea" id="RHEA-COMP:10209"/>
        <dbReference type="Rhea" id="RHEA-COMP:10210"/>
        <dbReference type="ChEBI" id="CHEBI:57856"/>
        <dbReference type="ChEBI" id="CHEBI:59789"/>
        <dbReference type="ChEBI" id="CHEBI:74269"/>
        <dbReference type="ChEBI" id="CHEBI:74480"/>
        <dbReference type="EC" id="2.1.1.170"/>
    </reaction>
</comment>
<comment type="subcellular location">
    <subcellularLocation>
        <location evidence="6">Cytoplasm</location>
    </subcellularLocation>
</comment>
<evidence type="ECO:0000256" key="4">
    <source>
        <dbReference type="ARBA" id="ARBA00022679"/>
    </source>
</evidence>
<dbReference type="GO" id="GO:0005829">
    <property type="term" value="C:cytosol"/>
    <property type="evidence" value="ECO:0007669"/>
    <property type="project" value="TreeGrafter"/>
</dbReference>
<keyword evidence="8" id="KW-1185">Reference proteome</keyword>
<keyword evidence="1 6" id="KW-0963">Cytoplasm</keyword>
<dbReference type="InterPro" id="IPR029063">
    <property type="entry name" value="SAM-dependent_MTases_sf"/>
</dbReference>
<proteinExistence type="inferred from homology"/>
<protein>
    <recommendedName>
        <fullName evidence="6">Ribosomal RNA small subunit methyltransferase G</fullName>
        <ecNumber evidence="6">2.1.1.170</ecNumber>
    </recommendedName>
    <alternativeName>
        <fullName evidence="6">16S rRNA 7-methylguanosine methyltransferase</fullName>
        <shortName evidence="6">16S rRNA m7G methyltransferase</shortName>
    </alternativeName>
</protein>
<dbReference type="AlphaFoldDB" id="A0A432WBJ3"/>
<comment type="similarity">
    <text evidence="6">Belongs to the methyltransferase superfamily. RNA methyltransferase RsmG family.</text>
</comment>
<dbReference type="RefSeq" id="WP_126777618.1">
    <property type="nucleotide sequence ID" value="NZ_PIPM01000015.1"/>
</dbReference>
<feature type="binding site" evidence="6">
    <location>
        <position position="143"/>
    </location>
    <ligand>
        <name>S-adenosyl-L-methionine</name>
        <dbReference type="ChEBI" id="CHEBI:59789"/>
    </ligand>
</feature>
<name>A0A432WBJ3_9GAMM</name>
<evidence type="ECO:0000313" key="7">
    <source>
        <dbReference type="EMBL" id="RUO28763.1"/>
    </source>
</evidence>
<dbReference type="OrthoDB" id="9808773at2"/>
<comment type="caution">
    <text evidence="6">Lacks conserved residue(s) required for the propagation of feature annotation.</text>
</comment>
<keyword evidence="5 6" id="KW-0949">S-adenosyl-L-methionine</keyword>
<evidence type="ECO:0000256" key="6">
    <source>
        <dbReference type="HAMAP-Rule" id="MF_00074"/>
    </source>
</evidence>
<dbReference type="CDD" id="cd02440">
    <property type="entry name" value="AdoMet_MTases"/>
    <property type="match status" value="1"/>
</dbReference>
<dbReference type="PIRSF" id="PIRSF003078">
    <property type="entry name" value="GidB"/>
    <property type="match status" value="1"/>
</dbReference>
<dbReference type="PANTHER" id="PTHR31760">
    <property type="entry name" value="S-ADENOSYL-L-METHIONINE-DEPENDENT METHYLTRANSFERASES SUPERFAMILY PROTEIN"/>
    <property type="match status" value="1"/>
</dbReference>
<dbReference type="HAMAP" id="MF_00074">
    <property type="entry name" value="16SrRNA_methyltr_G"/>
    <property type="match status" value="1"/>
</dbReference>